<evidence type="ECO:0000256" key="2">
    <source>
        <dbReference type="ARBA" id="ARBA00022525"/>
    </source>
</evidence>
<feature type="domain" description="DUF4214" evidence="3">
    <location>
        <begin position="737"/>
        <end position="803"/>
    </location>
</feature>
<comment type="subcellular location">
    <subcellularLocation>
        <location evidence="1">Secreted</location>
    </subcellularLocation>
</comment>
<dbReference type="InterPro" id="IPR038255">
    <property type="entry name" value="PBS_linker_sf"/>
</dbReference>
<feature type="domain" description="DUF4214" evidence="3">
    <location>
        <begin position="612"/>
        <end position="678"/>
    </location>
</feature>
<dbReference type="PRINTS" id="PR00313">
    <property type="entry name" value="CABNDNGRPT"/>
</dbReference>
<dbReference type="Gene3D" id="1.10.3130.20">
    <property type="entry name" value="Phycobilisome linker domain"/>
    <property type="match status" value="2"/>
</dbReference>
<dbReference type="InterPro" id="IPR018511">
    <property type="entry name" value="Hemolysin-typ_Ca-bd_CS"/>
</dbReference>
<gene>
    <name evidence="4" type="ORF">VK792_15450</name>
</gene>
<dbReference type="PANTHER" id="PTHR38340">
    <property type="entry name" value="S-LAYER PROTEIN"/>
    <property type="match status" value="1"/>
</dbReference>
<dbReference type="Gene3D" id="2.150.10.10">
    <property type="entry name" value="Serralysin-like metalloprotease, C-terminal"/>
    <property type="match status" value="2"/>
</dbReference>
<sequence>MAFTHINTRTEGPQAYLTAISALMVRGAGADMRLYVGTAGQGGVMVLDPARGLAPRDYDIFSESGAGLSAPRDLVPAPVSGGAALLTPGRYGQQIEGRWLAADGTLGDRFALTLDGLGPDAVTALASFTAAGGQVLHVTALRNGAGITLWQQAGTQARLVPVGAQARDPSFAAGDVTALAHLRSGGGDFVLALSAAGNSLTVLRADPLAGLGVTARVDPRDGLYIDTPVALATATVAGQAYVLVGAAGSGTLSVLALRPDGSLQLTDQAGDDLTTRFAGVSVLKTVSVHGQTYIVAGGSDDGLSLLTLLPGGRLVQLAQVADDTALALSDPSALALASLGGAADAALAVFVAGELPASQSDTGAGISHLRVDLGAIGVSVHVGNAGARHDGSAGRDQIVGGLGNDTLSGGPGEDVLWDGAGSDVLTGGTGADLFVLSNDGTTDTITDFERGLDRLDLSTVGRFYTVAALDIRATAQGAEIRLGDDLLVVRSADGRSLSARDFDIGDLRNLWHLSTAPLPPENLVLEGGGGVDFLEGRGGNDTLIGGAAGDLLQGQDGDDWLLGEARAPLFDAAAGQVYRLYQATLDRPPDTGGLLDWTGRLMAGTRDLAQVAAGFVNSAEFVSVYGQTGNSAFVGLLYQNVLNRAPDAGGLAHWVGLLNGGTSRAQVVLGFSESTEFRAGTAVAALSVSFAGLQAECSDDVFRLYQATLGRDPDAAGFLSWTAQLGQGLPFGSAVAGFVNSAEFQQTYGATDNISFVSLLYRNVLDRAPDTGGLFFWLGRLGIEGWSRAQVVESFAQSPEFIAASRADLAGWLRGLGIDDTLDGGGGVNTLAGGVASDCFVFRAGTGGHHVVADLEPWDMLRFEGFGYDSAADVRAHLSVQGGDVLFSDGGVSARLVGAGLDDLSDAMFDY</sequence>
<accession>A0ABU6HLF7</accession>
<comment type="caution">
    <text evidence="4">The sequence shown here is derived from an EMBL/GenBank/DDBJ whole genome shotgun (WGS) entry which is preliminary data.</text>
</comment>
<dbReference type="PROSITE" id="PS00330">
    <property type="entry name" value="HEMOLYSIN_CALCIUM"/>
    <property type="match status" value="3"/>
</dbReference>
<dbReference type="InterPro" id="IPR011049">
    <property type="entry name" value="Serralysin-like_metalloprot_C"/>
</dbReference>
<dbReference type="SUPFAM" id="SSF51120">
    <property type="entry name" value="beta-Roll"/>
    <property type="match status" value="3"/>
</dbReference>
<dbReference type="EMBL" id="JAYLLH010000026">
    <property type="protein sequence ID" value="MEC3862686.1"/>
    <property type="molecule type" value="Genomic_DNA"/>
</dbReference>
<keyword evidence="5" id="KW-1185">Reference proteome</keyword>
<reference evidence="4 5" key="1">
    <citation type="submission" date="2024-01" db="EMBL/GenBank/DDBJ databases">
        <title>Mesobacterium rodlantinim sp. nov., isolated from shallow sea hydrothermal systems off Kueishantao Island.</title>
        <authorList>
            <person name="Su Z."/>
            <person name="Tang K."/>
        </authorList>
    </citation>
    <scope>NUCLEOTIDE SEQUENCE [LARGE SCALE GENOMIC DNA]</scope>
    <source>
        <strain evidence="4 5">TK19101</strain>
    </source>
</reference>
<organism evidence="4 5">
    <name type="scientific">Mesobacterium hydrothermale</name>
    <dbReference type="NCBI Taxonomy" id="3111907"/>
    <lineage>
        <taxon>Bacteria</taxon>
        <taxon>Pseudomonadati</taxon>
        <taxon>Pseudomonadota</taxon>
        <taxon>Alphaproteobacteria</taxon>
        <taxon>Rhodobacterales</taxon>
        <taxon>Roseobacteraceae</taxon>
        <taxon>Mesobacterium</taxon>
    </lineage>
</organism>
<evidence type="ECO:0000259" key="3">
    <source>
        <dbReference type="Pfam" id="PF13946"/>
    </source>
</evidence>
<dbReference type="InterPro" id="IPR001343">
    <property type="entry name" value="Hemolysn_Ca-bd"/>
</dbReference>
<dbReference type="PANTHER" id="PTHR38340:SF1">
    <property type="entry name" value="S-LAYER PROTEIN"/>
    <property type="match status" value="1"/>
</dbReference>
<dbReference type="Pfam" id="PF00353">
    <property type="entry name" value="HemolysinCabind"/>
    <property type="match status" value="3"/>
</dbReference>
<dbReference type="Pfam" id="PF13946">
    <property type="entry name" value="DUF4214"/>
    <property type="match status" value="2"/>
</dbReference>
<keyword evidence="2" id="KW-0964">Secreted</keyword>
<dbReference type="InterPro" id="IPR025282">
    <property type="entry name" value="DUF4214"/>
</dbReference>
<evidence type="ECO:0000313" key="5">
    <source>
        <dbReference type="Proteomes" id="UP001348149"/>
    </source>
</evidence>
<name>A0ABU6HLF7_9RHOB</name>
<proteinExistence type="predicted"/>
<dbReference type="RefSeq" id="WP_326298644.1">
    <property type="nucleotide sequence ID" value="NZ_JAYLLH010000026.1"/>
</dbReference>
<protein>
    <submittedName>
        <fullName evidence="4">DUF4214 domain-containing protein</fullName>
    </submittedName>
</protein>
<evidence type="ECO:0000256" key="1">
    <source>
        <dbReference type="ARBA" id="ARBA00004613"/>
    </source>
</evidence>
<dbReference type="InterPro" id="IPR050557">
    <property type="entry name" value="RTX_toxin/Mannuronan_C5-epim"/>
</dbReference>
<dbReference type="Proteomes" id="UP001348149">
    <property type="component" value="Unassembled WGS sequence"/>
</dbReference>
<evidence type="ECO:0000313" key="4">
    <source>
        <dbReference type="EMBL" id="MEC3862686.1"/>
    </source>
</evidence>